<evidence type="ECO:0000256" key="1">
    <source>
        <dbReference type="ARBA" id="ARBA00004651"/>
    </source>
</evidence>
<evidence type="ECO:0000259" key="9">
    <source>
        <dbReference type="Pfam" id="PF12704"/>
    </source>
</evidence>
<feature type="transmembrane region" description="Helical" evidence="7">
    <location>
        <begin position="707"/>
        <end position="735"/>
    </location>
</feature>
<feature type="transmembrane region" description="Helical" evidence="7">
    <location>
        <begin position="448"/>
        <end position="468"/>
    </location>
</feature>
<feature type="transmembrane region" description="Helical" evidence="7">
    <location>
        <begin position="798"/>
        <end position="819"/>
    </location>
</feature>
<dbReference type="InterPro" id="IPR017800">
    <property type="entry name" value="ADOP"/>
</dbReference>
<dbReference type="GO" id="GO:0005886">
    <property type="term" value="C:plasma membrane"/>
    <property type="evidence" value="ECO:0007669"/>
    <property type="project" value="UniProtKB-SubCell"/>
</dbReference>
<organism evidence="10 11">
    <name type="scientific">Paludibaculum fermentans</name>
    <dbReference type="NCBI Taxonomy" id="1473598"/>
    <lineage>
        <taxon>Bacteria</taxon>
        <taxon>Pseudomonadati</taxon>
        <taxon>Acidobacteriota</taxon>
        <taxon>Terriglobia</taxon>
        <taxon>Bryobacterales</taxon>
        <taxon>Bryobacteraceae</taxon>
        <taxon>Paludibaculum</taxon>
    </lineage>
</organism>
<dbReference type="PANTHER" id="PTHR30572:SF4">
    <property type="entry name" value="ABC TRANSPORTER PERMEASE YTRF"/>
    <property type="match status" value="1"/>
</dbReference>
<accession>A0A7S7NKV6</accession>
<dbReference type="Proteomes" id="UP000593892">
    <property type="component" value="Chromosome"/>
</dbReference>
<evidence type="ECO:0000256" key="7">
    <source>
        <dbReference type="SAM" id="Phobius"/>
    </source>
</evidence>
<evidence type="ECO:0000256" key="2">
    <source>
        <dbReference type="ARBA" id="ARBA00022475"/>
    </source>
</evidence>
<dbReference type="Pfam" id="PF12704">
    <property type="entry name" value="MacB_PCD"/>
    <property type="match status" value="2"/>
</dbReference>
<feature type="transmembrane region" description="Helical" evidence="7">
    <location>
        <begin position="21"/>
        <end position="47"/>
    </location>
</feature>
<feature type="transmembrane region" description="Helical" evidence="7">
    <location>
        <begin position="300"/>
        <end position="323"/>
    </location>
</feature>
<dbReference type="KEGG" id="pfer:IRI77_21935"/>
<evidence type="ECO:0000313" key="10">
    <source>
        <dbReference type="EMBL" id="QOY85482.1"/>
    </source>
</evidence>
<gene>
    <name evidence="10" type="ORF">IRI77_21935</name>
</gene>
<dbReference type="PANTHER" id="PTHR30572">
    <property type="entry name" value="MEMBRANE COMPONENT OF TRANSPORTER-RELATED"/>
    <property type="match status" value="1"/>
</dbReference>
<evidence type="ECO:0000256" key="4">
    <source>
        <dbReference type="ARBA" id="ARBA00022989"/>
    </source>
</evidence>
<evidence type="ECO:0000256" key="3">
    <source>
        <dbReference type="ARBA" id="ARBA00022692"/>
    </source>
</evidence>
<feature type="domain" description="MacB-like periplasmic core" evidence="9">
    <location>
        <begin position="454"/>
        <end position="633"/>
    </location>
</feature>
<feature type="transmembrane region" description="Helical" evidence="7">
    <location>
        <begin position="397"/>
        <end position="418"/>
    </location>
</feature>
<feature type="transmembrane region" description="Helical" evidence="7">
    <location>
        <begin position="755"/>
        <end position="778"/>
    </location>
</feature>
<evidence type="ECO:0000256" key="6">
    <source>
        <dbReference type="ARBA" id="ARBA00038076"/>
    </source>
</evidence>
<feature type="domain" description="ABC3 transporter permease C-terminal" evidence="8">
    <location>
        <begin position="307"/>
        <end position="425"/>
    </location>
</feature>
<dbReference type="EMBL" id="CP063849">
    <property type="protein sequence ID" value="QOY85482.1"/>
    <property type="molecule type" value="Genomic_DNA"/>
</dbReference>
<evidence type="ECO:0000256" key="5">
    <source>
        <dbReference type="ARBA" id="ARBA00023136"/>
    </source>
</evidence>
<name>A0A7S7NKV6_PALFE</name>
<keyword evidence="2" id="KW-1003">Cell membrane</keyword>
<keyword evidence="11" id="KW-1185">Reference proteome</keyword>
<comment type="similarity">
    <text evidence="6">Belongs to the ABC-4 integral membrane protein family.</text>
</comment>
<dbReference type="Pfam" id="PF02687">
    <property type="entry name" value="FtsX"/>
    <property type="match status" value="2"/>
</dbReference>
<proteinExistence type="inferred from homology"/>
<feature type="transmembrane region" description="Helical" evidence="7">
    <location>
        <begin position="355"/>
        <end position="377"/>
    </location>
</feature>
<dbReference type="InterPro" id="IPR025857">
    <property type="entry name" value="MacB_PCD"/>
</dbReference>
<dbReference type="NCBIfam" id="TIGR03434">
    <property type="entry name" value="ADOP"/>
    <property type="match status" value="1"/>
</dbReference>
<dbReference type="InterPro" id="IPR003838">
    <property type="entry name" value="ABC3_permease_C"/>
</dbReference>
<dbReference type="GO" id="GO:0022857">
    <property type="term" value="F:transmembrane transporter activity"/>
    <property type="evidence" value="ECO:0007669"/>
    <property type="project" value="TreeGrafter"/>
</dbReference>
<dbReference type="RefSeq" id="WP_194447152.1">
    <property type="nucleotide sequence ID" value="NZ_CP063849.1"/>
</dbReference>
<keyword evidence="4 7" id="KW-1133">Transmembrane helix</keyword>
<feature type="domain" description="ABC3 transporter permease C-terminal" evidence="8">
    <location>
        <begin position="714"/>
        <end position="827"/>
    </location>
</feature>
<protein>
    <submittedName>
        <fullName evidence="10">ABC transporter permease</fullName>
    </submittedName>
</protein>
<keyword evidence="5 7" id="KW-0472">Membrane</keyword>
<dbReference type="InterPro" id="IPR050250">
    <property type="entry name" value="Macrolide_Exporter_MacB"/>
</dbReference>
<dbReference type="AlphaFoldDB" id="A0A7S7NKV6"/>
<reference evidence="10 11" key="1">
    <citation type="submission" date="2020-10" db="EMBL/GenBank/DDBJ databases">
        <title>Complete genome sequence of Paludibaculum fermentans P105T, a facultatively anaerobic acidobacterium capable of dissimilatory Fe(III) reduction.</title>
        <authorList>
            <person name="Dedysh S.N."/>
            <person name="Beletsky A.V."/>
            <person name="Kulichevskaya I.S."/>
            <person name="Mardanov A.V."/>
            <person name="Ravin N.V."/>
        </authorList>
    </citation>
    <scope>NUCLEOTIDE SEQUENCE [LARGE SCALE GENOMIC DNA]</scope>
    <source>
        <strain evidence="10 11">P105</strain>
    </source>
</reference>
<keyword evidence="3 7" id="KW-0812">Transmembrane</keyword>
<evidence type="ECO:0000259" key="8">
    <source>
        <dbReference type="Pfam" id="PF02687"/>
    </source>
</evidence>
<sequence>MFESFAQDISYGLRQLKKSPGFTFVAVASLALGIGANTAIFELVAAIRLQTLPVQKPEELVSVEFAKGSARSGWFSTRSARLTSAHWEHLQKHQQSFSGVLAWSATRFNLADGGEARWAEGLYVSGDFFRVLGVSPLIGRTITTADDTEACPNPGAVVSYAFWQRELGGDKSALGRNISLNGRPVPVIGITKPEFFGVEMGRRYDVAIPVCADRMMADDGKGRIPIRHAWWLSMMGRLKPGMTVEKARAQLQALSPGMMEATISPTYKAQTAKKYLANKLDAQEGGTGVSNLRRQYEQPLWLLMATTGLVLLIACANLANLLLARASVRERELAVRLALGASRNRLVRQLLAESLLLAIMGATLGAGLAQLLSRGLITFISTTDNPLFVNLTLDWRVLGFTALLAVSTCLLFGLLPALRATNMPPSAAIRSGGRSVTSGPERFSLRRILVVTQVAFSLVLLTGALLFVRSLRNLMTTDSGYKPEGIMTVDLDFSRGQYPKERRPALYRELSDKLAVLPGVQAAAQVMMTPMSGSGWNNDIGPDNTQAASSGKQSFFNRVGPGYFHTMGTQLLAGREFDERDNTSGPKVAVVNEVFAKKFFGKANVVGRTFHMEAPAGKQEDLIQIVGVVKNTKYYELREDFLPIGFFPMAQDEDPGPGLSMVLRVQGSPLELMNGVKGAIAGVNPTIGIEFKTFSTQLEESLLRDRLMATLSGAFALLAGLLATLGLYGVIAYMVARRRNEIGLRIALGADRGKVIRLVLTETGLLLVAGLVVGVLLAQWAARGAASMLYGLQPWDPVSTMVSIALLATVGLCAGFGPARRAAALEPMSALREE</sequence>
<comment type="subcellular location">
    <subcellularLocation>
        <location evidence="1">Cell membrane</location>
        <topology evidence="1">Multi-pass membrane protein</topology>
    </subcellularLocation>
</comment>
<feature type="domain" description="MacB-like periplasmic core" evidence="9">
    <location>
        <begin position="23"/>
        <end position="254"/>
    </location>
</feature>
<evidence type="ECO:0000313" key="11">
    <source>
        <dbReference type="Proteomes" id="UP000593892"/>
    </source>
</evidence>